<feature type="compositionally biased region" description="Polar residues" evidence="2">
    <location>
        <begin position="115"/>
        <end position="125"/>
    </location>
</feature>
<evidence type="ECO:0000313" key="3">
    <source>
        <dbReference type="EMBL" id="KAF9405210.1"/>
    </source>
</evidence>
<sequence>SKLLANDLFLSSDDSEAEVKPKGKSEDKKMKRERSGKSSEGSSSKKSKPTISQFLRQHALRPMNYSVTKTMTRMNVLRALPKRATSSTSKPAEKTQNIQPFSNIEKQKEDKIKTGNESQEQCENNDNADKQRAKPSQEALKNKITLLEKNLNALYSARDTMPNCAEVDKQIIKLREELKTAKKTLNRKIQNAVAQKKHRDFNLAPRLSTTLKDFLQMPYDYFCPTVKLRLSSRTCKTCGLYHASVKSLNRHIEKIHKKVNTPTEGKVRPVRVAARRANELMCIIQNLEHQDVEWLDESDVDIPKSDENEQTHNTEQQSNVIDNLESWIQVSWTEDC</sequence>
<feature type="compositionally biased region" description="Polar residues" evidence="2">
    <location>
        <begin position="84"/>
        <end position="104"/>
    </location>
</feature>
<feature type="compositionally biased region" description="Basic and acidic residues" evidence="2">
    <location>
        <begin position="105"/>
        <end position="114"/>
    </location>
</feature>
<dbReference type="AlphaFoldDB" id="A0A835KWG9"/>
<dbReference type="Proteomes" id="UP000648187">
    <property type="component" value="Unassembled WGS sequence"/>
</dbReference>
<reference evidence="3" key="1">
    <citation type="submission" date="2020-08" db="EMBL/GenBank/DDBJ databases">
        <title>Spodoptera exigua strain:BAW_Kor-Di-RS1 Genome sequencing and assembly.</title>
        <authorList>
            <person name="Kim J."/>
            <person name="Nam H.Y."/>
            <person name="Kwon M."/>
            <person name="Choi J.H."/>
            <person name="Cho S.R."/>
            <person name="Kim G.-H."/>
        </authorList>
    </citation>
    <scope>NUCLEOTIDE SEQUENCE</scope>
    <source>
        <strain evidence="3">BAW_Kor-Di-RS1</strain>
        <tissue evidence="3">Whole-body</tissue>
    </source>
</reference>
<evidence type="ECO:0000256" key="2">
    <source>
        <dbReference type="SAM" id="MobiDB-lite"/>
    </source>
</evidence>
<accession>A0A835KWG9</accession>
<feature type="coiled-coil region" evidence="1">
    <location>
        <begin position="137"/>
        <end position="195"/>
    </location>
</feature>
<keyword evidence="4" id="KW-1185">Reference proteome</keyword>
<evidence type="ECO:0000256" key="1">
    <source>
        <dbReference type="SAM" id="Coils"/>
    </source>
</evidence>
<feature type="region of interest" description="Disordered" evidence="2">
    <location>
        <begin position="82"/>
        <end position="137"/>
    </location>
</feature>
<feature type="non-terminal residue" evidence="3">
    <location>
        <position position="336"/>
    </location>
</feature>
<feature type="compositionally biased region" description="Basic and acidic residues" evidence="2">
    <location>
        <begin position="17"/>
        <end position="37"/>
    </location>
</feature>
<evidence type="ECO:0000313" key="4">
    <source>
        <dbReference type="Proteomes" id="UP000648187"/>
    </source>
</evidence>
<name>A0A835KWG9_SPOEX</name>
<proteinExistence type="predicted"/>
<feature type="region of interest" description="Disordered" evidence="2">
    <location>
        <begin position="1"/>
        <end position="57"/>
    </location>
</feature>
<protein>
    <submittedName>
        <fullName evidence="3">Uncharacterized protein</fullName>
    </submittedName>
</protein>
<keyword evidence="1" id="KW-0175">Coiled coil</keyword>
<gene>
    <name evidence="3" type="ORF">HW555_013959</name>
</gene>
<organism evidence="3 4">
    <name type="scientific">Spodoptera exigua</name>
    <name type="common">Beet armyworm</name>
    <name type="synonym">Noctua fulgens</name>
    <dbReference type="NCBI Taxonomy" id="7107"/>
    <lineage>
        <taxon>Eukaryota</taxon>
        <taxon>Metazoa</taxon>
        <taxon>Ecdysozoa</taxon>
        <taxon>Arthropoda</taxon>
        <taxon>Hexapoda</taxon>
        <taxon>Insecta</taxon>
        <taxon>Pterygota</taxon>
        <taxon>Neoptera</taxon>
        <taxon>Endopterygota</taxon>
        <taxon>Lepidoptera</taxon>
        <taxon>Glossata</taxon>
        <taxon>Ditrysia</taxon>
        <taxon>Noctuoidea</taxon>
        <taxon>Noctuidae</taxon>
        <taxon>Amphipyrinae</taxon>
        <taxon>Spodoptera</taxon>
    </lineage>
</organism>
<comment type="caution">
    <text evidence="3">The sequence shown here is derived from an EMBL/GenBank/DDBJ whole genome shotgun (WGS) entry which is preliminary data.</text>
</comment>
<dbReference type="EMBL" id="JACKWZ010000784">
    <property type="protein sequence ID" value="KAF9405210.1"/>
    <property type="molecule type" value="Genomic_DNA"/>
</dbReference>